<accession>A0ABN9ST62</accession>
<name>A0ABN9ST62_9DINO</name>
<evidence type="ECO:0000313" key="3">
    <source>
        <dbReference type="Proteomes" id="UP001189429"/>
    </source>
</evidence>
<feature type="compositionally biased region" description="Acidic residues" evidence="1">
    <location>
        <begin position="137"/>
        <end position="151"/>
    </location>
</feature>
<protein>
    <submittedName>
        <fullName evidence="2">Uncharacterized protein</fullName>
    </submittedName>
</protein>
<comment type="caution">
    <text evidence="2">The sequence shown here is derived from an EMBL/GenBank/DDBJ whole genome shotgun (WGS) entry which is preliminary data.</text>
</comment>
<keyword evidence="3" id="KW-1185">Reference proteome</keyword>
<gene>
    <name evidence="2" type="ORF">PCOR1329_LOCUS32381</name>
</gene>
<feature type="region of interest" description="Disordered" evidence="1">
    <location>
        <begin position="209"/>
        <end position="233"/>
    </location>
</feature>
<organism evidence="2 3">
    <name type="scientific">Prorocentrum cordatum</name>
    <dbReference type="NCBI Taxonomy" id="2364126"/>
    <lineage>
        <taxon>Eukaryota</taxon>
        <taxon>Sar</taxon>
        <taxon>Alveolata</taxon>
        <taxon>Dinophyceae</taxon>
        <taxon>Prorocentrales</taxon>
        <taxon>Prorocentraceae</taxon>
        <taxon>Prorocentrum</taxon>
    </lineage>
</organism>
<evidence type="ECO:0000313" key="2">
    <source>
        <dbReference type="EMBL" id="CAK0835537.1"/>
    </source>
</evidence>
<feature type="region of interest" description="Disordered" evidence="1">
    <location>
        <begin position="106"/>
        <end position="170"/>
    </location>
</feature>
<reference evidence="2" key="1">
    <citation type="submission" date="2023-10" db="EMBL/GenBank/DDBJ databases">
        <authorList>
            <person name="Chen Y."/>
            <person name="Shah S."/>
            <person name="Dougan E. K."/>
            <person name="Thang M."/>
            <person name="Chan C."/>
        </authorList>
    </citation>
    <scope>NUCLEOTIDE SEQUENCE [LARGE SCALE GENOMIC DNA]</scope>
</reference>
<feature type="compositionally biased region" description="Low complexity" evidence="1">
    <location>
        <begin position="161"/>
        <end position="170"/>
    </location>
</feature>
<feature type="compositionally biased region" description="Basic and acidic residues" evidence="1">
    <location>
        <begin position="107"/>
        <end position="131"/>
    </location>
</feature>
<proteinExistence type="predicted"/>
<feature type="compositionally biased region" description="Basic and acidic residues" evidence="1">
    <location>
        <begin position="223"/>
        <end position="233"/>
    </location>
</feature>
<dbReference type="Proteomes" id="UP001189429">
    <property type="component" value="Unassembled WGS sequence"/>
</dbReference>
<sequence>MVVDAKVFAVFVATSRVSDSAEGQPRVVSHWRCHIAKQQISPHKAMFHIMDGSCVAFDAGCVVAPGHEITLRPRAEFQNDVQAMNRVDRPFKWMVAYFVMTSDASDGDLRGAEPDGESDREPDLASDRDSEASPQQEESDDSPTSDDGDPADMEHGRCQITRTARPGRRAAQGRPLGLIAAWLAQRRCPAFPAKALRLRACQPAFAERAAARQPLEQLPDAEALLREERPLRD</sequence>
<evidence type="ECO:0000256" key="1">
    <source>
        <dbReference type="SAM" id="MobiDB-lite"/>
    </source>
</evidence>
<dbReference type="EMBL" id="CAUYUJ010013113">
    <property type="protein sequence ID" value="CAK0835537.1"/>
    <property type="molecule type" value="Genomic_DNA"/>
</dbReference>